<organism evidence="11 12">
    <name type="scientific">Dyella acidiphila</name>
    <dbReference type="NCBI Taxonomy" id="2775866"/>
    <lineage>
        <taxon>Bacteria</taxon>
        <taxon>Pseudomonadati</taxon>
        <taxon>Pseudomonadota</taxon>
        <taxon>Gammaproteobacteria</taxon>
        <taxon>Lysobacterales</taxon>
        <taxon>Rhodanobacteraceae</taxon>
        <taxon>Dyella</taxon>
    </lineage>
</organism>
<dbReference type="PANTHER" id="PTHR13460:SF0">
    <property type="entry name" value="MALECTIN"/>
    <property type="match status" value="1"/>
</dbReference>
<dbReference type="Pfam" id="PF11721">
    <property type="entry name" value="Malectin"/>
    <property type="match status" value="1"/>
</dbReference>
<evidence type="ECO:0000313" key="11">
    <source>
        <dbReference type="EMBL" id="MBE1162365.1"/>
    </source>
</evidence>
<evidence type="ECO:0000313" key="12">
    <source>
        <dbReference type="Proteomes" id="UP000651010"/>
    </source>
</evidence>
<comment type="similarity">
    <text evidence="2">Belongs to the malectin family.</text>
</comment>
<keyword evidence="5" id="KW-0256">Endoplasmic reticulum</keyword>
<dbReference type="Proteomes" id="UP000651010">
    <property type="component" value="Unassembled WGS sequence"/>
</dbReference>
<comment type="caution">
    <text evidence="11">The sequence shown here is derived from an EMBL/GenBank/DDBJ whole genome shotgun (WGS) entry which is preliminary data.</text>
</comment>
<dbReference type="Gene3D" id="2.60.120.430">
    <property type="entry name" value="Galactose-binding lectin"/>
    <property type="match status" value="1"/>
</dbReference>
<evidence type="ECO:0000256" key="6">
    <source>
        <dbReference type="ARBA" id="ARBA00022989"/>
    </source>
</evidence>
<proteinExistence type="inferred from homology"/>
<dbReference type="InterPro" id="IPR039155">
    <property type="entry name" value="MLEC"/>
</dbReference>
<evidence type="ECO:0000256" key="7">
    <source>
        <dbReference type="ARBA" id="ARBA00023136"/>
    </source>
</evidence>
<evidence type="ECO:0000256" key="2">
    <source>
        <dbReference type="ARBA" id="ARBA00009141"/>
    </source>
</evidence>
<evidence type="ECO:0000256" key="5">
    <source>
        <dbReference type="ARBA" id="ARBA00022824"/>
    </source>
</evidence>
<dbReference type="EMBL" id="JACZZA010000013">
    <property type="protein sequence ID" value="MBE1162365.1"/>
    <property type="molecule type" value="Genomic_DNA"/>
</dbReference>
<evidence type="ECO:0000256" key="1">
    <source>
        <dbReference type="ARBA" id="ARBA00004115"/>
    </source>
</evidence>
<keyword evidence="3" id="KW-0812">Transmembrane</keyword>
<feature type="domain" description="Malectin" evidence="10">
    <location>
        <begin position="19"/>
        <end position="159"/>
    </location>
</feature>
<evidence type="ECO:0000256" key="4">
    <source>
        <dbReference type="ARBA" id="ARBA00022729"/>
    </source>
</evidence>
<keyword evidence="4" id="KW-0732">Signal</keyword>
<dbReference type="InterPro" id="IPR021720">
    <property type="entry name" value="Malectin_dom"/>
</dbReference>
<evidence type="ECO:0000256" key="8">
    <source>
        <dbReference type="ARBA" id="ARBA00023180"/>
    </source>
</evidence>
<keyword evidence="9" id="KW-0119">Carbohydrate metabolism</keyword>
<keyword evidence="6" id="KW-1133">Transmembrane helix</keyword>
<protein>
    <recommendedName>
        <fullName evidence="10">Malectin domain-containing protein</fullName>
    </recommendedName>
</protein>
<dbReference type="PANTHER" id="PTHR13460">
    <property type="match status" value="1"/>
</dbReference>
<reference evidence="11 12" key="1">
    <citation type="submission" date="2020-09" db="EMBL/GenBank/DDBJ databases">
        <title>Dyella sp. 7MK23 isolated from forest soil.</title>
        <authorList>
            <person name="Fu J."/>
        </authorList>
    </citation>
    <scope>NUCLEOTIDE SEQUENCE [LARGE SCALE GENOMIC DNA]</scope>
    <source>
        <strain evidence="11 12">7MK23</strain>
    </source>
</reference>
<evidence type="ECO:0000256" key="9">
    <source>
        <dbReference type="ARBA" id="ARBA00023277"/>
    </source>
</evidence>
<name>A0ABR9GEC1_9GAMM</name>
<accession>A0ABR9GEC1</accession>
<gene>
    <name evidence="11" type="ORF">IGX34_18425</name>
</gene>
<evidence type="ECO:0000259" key="10">
    <source>
        <dbReference type="Pfam" id="PF11721"/>
    </source>
</evidence>
<comment type="subcellular location">
    <subcellularLocation>
        <location evidence="1">Endoplasmic reticulum membrane</location>
        <topology evidence="1">Single-pass type I membrane protein</topology>
    </subcellularLocation>
</comment>
<sequence length="163" mass="17119">MPRDIAAFADEWYAFGAGQKSSNGAYTSDQSSTGAGMGTDSVSHAIDMSAVAFASPAPLSVYQGERYGSSFSYILPNLTPGKSYTVRLHFAETYYTAAGKRKFNVSINGTRVLTNFDIVAAAGAGFKANIQTFHAVASGSGTISVQFAQGAADWPKVSGVEIY</sequence>
<evidence type="ECO:0000256" key="3">
    <source>
        <dbReference type="ARBA" id="ARBA00022692"/>
    </source>
</evidence>
<keyword evidence="7" id="KW-0472">Membrane</keyword>
<keyword evidence="8" id="KW-0325">Glycoprotein</keyword>
<keyword evidence="12" id="KW-1185">Reference proteome</keyword>